<feature type="transmembrane region" description="Helical" evidence="6">
    <location>
        <begin position="42"/>
        <end position="64"/>
    </location>
</feature>
<comment type="caution">
    <text evidence="8">The sequence shown here is derived from an EMBL/GenBank/DDBJ whole genome shotgun (WGS) entry which is preliminary data.</text>
</comment>
<dbReference type="PANTHER" id="PTHR23505">
    <property type="entry name" value="SPINSTER"/>
    <property type="match status" value="1"/>
</dbReference>
<proteinExistence type="predicted"/>
<dbReference type="Gene3D" id="1.20.1250.20">
    <property type="entry name" value="MFS general substrate transporter like domains"/>
    <property type="match status" value="1"/>
</dbReference>
<feature type="transmembrane region" description="Helical" evidence="6">
    <location>
        <begin position="329"/>
        <end position="354"/>
    </location>
</feature>
<dbReference type="SUPFAM" id="SSF103473">
    <property type="entry name" value="MFS general substrate transporter"/>
    <property type="match status" value="1"/>
</dbReference>
<dbReference type="PROSITE" id="PS50850">
    <property type="entry name" value="MFS"/>
    <property type="match status" value="1"/>
</dbReference>
<dbReference type="InterPro" id="IPR020846">
    <property type="entry name" value="MFS_dom"/>
</dbReference>
<keyword evidence="2" id="KW-0813">Transport</keyword>
<dbReference type="Pfam" id="PF07690">
    <property type="entry name" value="MFS_1"/>
    <property type="match status" value="1"/>
</dbReference>
<evidence type="ECO:0000313" key="9">
    <source>
        <dbReference type="Proteomes" id="UP000234329"/>
    </source>
</evidence>
<feature type="transmembrane region" description="Helical" evidence="6">
    <location>
        <begin position="194"/>
        <end position="213"/>
    </location>
</feature>
<evidence type="ECO:0000313" key="8">
    <source>
        <dbReference type="EMBL" id="PKY09963.1"/>
    </source>
</evidence>
<keyword evidence="9" id="KW-1185">Reference proteome</keyword>
<feature type="transmembrane region" description="Helical" evidence="6">
    <location>
        <begin position="428"/>
        <end position="447"/>
    </location>
</feature>
<keyword evidence="3 6" id="KW-0812">Transmembrane</keyword>
<comment type="subcellular location">
    <subcellularLocation>
        <location evidence="1">Membrane</location>
        <topology evidence="1">Multi-pass membrane protein</topology>
    </subcellularLocation>
</comment>
<dbReference type="InterPro" id="IPR011701">
    <property type="entry name" value="MFS"/>
</dbReference>
<evidence type="ECO:0000256" key="2">
    <source>
        <dbReference type="ARBA" id="ARBA00022448"/>
    </source>
</evidence>
<protein>
    <submittedName>
        <fullName evidence="8">MFS transporter</fullName>
    </submittedName>
</protein>
<reference evidence="8 9" key="1">
    <citation type="submission" date="2017-03" db="EMBL/GenBank/DDBJ databases">
        <title>Draft genime sequence of the acidophilic sulfur-oxidizing bacterium Acidithiobacillus sp. SH, isolated from seawater.</title>
        <authorList>
            <person name="Sharmin S."/>
            <person name="Tokuhisa M."/>
            <person name="Kanao T."/>
            <person name="Kamimura K."/>
        </authorList>
    </citation>
    <scope>NUCLEOTIDE SEQUENCE [LARGE SCALE GENOMIC DNA]</scope>
    <source>
        <strain evidence="8 9">SH</strain>
    </source>
</reference>
<evidence type="ECO:0000259" key="7">
    <source>
        <dbReference type="PROSITE" id="PS50850"/>
    </source>
</evidence>
<sequence>MKDVPRSDGSPHHHVHLNPLRLIHTLLHQEKHWLNTIPRPRAIILLALTQGLASLNLAALGTVAPSLESSLHIGNIAYGLLSTASILTGAAAALPVGILGDRHQRVPLLTKLILLWALAMLFSGISPGFDWFLITQMLAGAAGVSVGPIIASISGDLFPPSWRGRAFGLIVGGELLGAGIGMILAGTVNTLANWRMVFVVLAAMAILLAYFLWKGMREPERDNMNKLAAELTRKSTKNASATSGPNPKTKRYLVDDIRKKSIKPVQKRILPEDPTRWHWFRAARTILGIPSNLILITASSAGYFYFTGLLAFGILYLTQRFHINTMAASTLFVGAGLGGIGGVVASGWIADFLLRKGLITARIWVTGIAFLLTIPFFLLALHTNQQVLEFIWLFMGSAALGATNPTLDAARLDIMHSRLWGRAEGIRISLRYILEAAAPFAFGWVSTHFSQSYCHLQHCSDGYGLKVSFEIFTVVLFVATLLMLSAIFTYPRDVATALFSQQVQKSPNDLQSDG</sequence>
<organism evidence="8 9">
    <name type="scientific">Acidithiobacillus marinus</name>
    <dbReference type="NCBI Taxonomy" id="187490"/>
    <lineage>
        <taxon>Bacteria</taxon>
        <taxon>Pseudomonadati</taxon>
        <taxon>Pseudomonadota</taxon>
        <taxon>Acidithiobacillia</taxon>
        <taxon>Acidithiobacillales</taxon>
        <taxon>Acidithiobacillaceae</taxon>
        <taxon>Acidithiobacillus</taxon>
    </lineage>
</organism>
<feature type="transmembrane region" description="Helical" evidence="6">
    <location>
        <begin position="166"/>
        <end position="188"/>
    </location>
</feature>
<evidence type="ECO:0000256" key="4">
    <source>
        <dbReference type="ARBA" id="ARBA00022989"/>
    </source>
</evidence>
<name>A0A2I1DJC3_9PROT</name>
<dbReference type="InParanoid" id="A0A2I1DJC3"/>
<dbReference type="EMBL" id="MXAV01000044">
    <property type="protein sequence ID" value="PKY09963.1"/>
    <property type="molecule type" value="Genomic_DNA"/>
</dbReference>
<feature type="transmembrane region" description="Helical" evidence="6">
    <location>
        <begin position="467"/>
        <end position="490"/>
    </location>
</feature>
<feature type="transmembrane region" description="Helical" evidence="6">
    <location>
        <begin position="361"/>
        <end position="381"/>
    </location>
</feature>
<keyword evidence="5 6" id="KW-0472">Membrane</keyword>
<dbReference type="GO" id="GO:0022857">
    <property type="term" value="F:transmembrane transporter activity"/>
    <property type="evidence" value="ECO:0007669"/>
    <property type="project" value="InterPro"/>
</dbReference>
<evidence type="ECO:0000256" key="5">
    <source>
        <dbReference type="ARBA" id="ARBA00023136"/>
    </source>
</evidence>
<accession>A0A2I1DJC3</accession>
<feature type="transmembrane region" description="Helical" evidence="6">
    <location>
        <begin position="293"/>
        <end position="317"/>
    </location>
</feature>
<dbReference type="InterPro" id="IPR036259">
    <property type="entry name" value="MFS_trans_sf"/>
</dbReference>
<evidence type="ECO:0000256" key="1">
    <source>
        <dbReference type="ARBA" id="ARBA00004141"/>
    </source>
</evidence>
<evidence type="ECO:0000256" key="6">
    <source>
        <dbReference type="SAM" id="Phobius"/>
    </source>
</evidence>
<dbReference type="OrthoDB" id="6057322at2"/>
<feature type="transmembrane region" description="Helical" evidence="6">
    <location>
        <begin position="76"/>
        <end position="96"/>
    </location>
</feature>
<dbReference type="PANTHER" id="PTHR23505:SF79">
    <property type="entry name" value="PROTEIN SPINSTER"/>
    <property type="match status" value="1"/>
</dbReference>
<feature type="domain" description="Major facilitator superfamily (MFS) profile" evidence="7">
    <location>
        <begin position="42"/>
        <end position="494"/>
    </location>
</feature>
<keyword evidence="4 6" id="KW-1133">Transmembrane helix</keyword>
<evidence type="ECO:0000256" key="3">
    <source>
        <dbReference type="ARBA" id="ARBA00022692"/>
    </source>
</evidence>
<dbReference type="GO" id="GO:0016020">
    <property type="term" value="C:membrane"/>
    <property type="evidence" value="ECO:0007669"/>
    <property type="project" value="UniProtKB-SubCell"/>
</dbReference>
<dbReference type="InterPro" id="IPR044770">
    <property type="entry name" value="MFS_spinster-like"/>
</dbReference>
<dbReference type="AlphaFoldDB" id="A0A2I1DJC3"/>
<feature type="transmembrane region" description="Helical" evidence="6">
    <location>
        <begin position="108"/>
        <end position="125"/>
    </location>
</feature>
<gene>
    <name evidence="8" type="ORF">B1757_11750</name>
</gene>
<dbReference type="Proteomes" id="UP000234329">
    <property type="component" value="Unassembled WGS sequence"/>
</dbReference>
<dbReference type="RefSeq" id="WP_101538492.1">
    <property type="nucleotide sequence ID" value="NZ_MXAV01000044.1"/>
</dbReference>